<comment type="caution">
    <text evidence="1">The sequence shown here is derived from an EMBL/GenBank/DDBJ whole genome shotgun (WGS) entry which is preliminary data.</text>
</comment>
<proteinExistence type="predicted"/>
<keyword evidence="2" id="KW-1185">Reference proteome</keyword>
<accession>A0ABD0YGW8</accession>
<dbReference type="AlphaFoldDB" id="A0ABD0YGW8"/>
<organism evidence="1 2">
    <name type="scientific">Ranatra chinensis</name>
    <dbReference type="NCBI Taxonomy" id="642074"/>
    <lineage>
        <taxon>Eukaryota</taxon>
        <taxon>Metazoa</taxon>
        <taxon>Ecdysozoa</taxon>
        <taxon>Arthropoda</taxon>
        <taxon>Hexapoda</taxon>
        <taxon>Insecta</taxon>
        <taxon>Pterygota</taxon>
        <taxon>Neoptera</taxon>
        <taxon>Paraneoptera</taxon>
        <taxon>Hemiptera</taxon>
        <taxon>Heteroptera</taxon>
        <taxon>Panheteroptera</taxon>
        <taxon>Nepomorpha</taxon>
        <taxon>Nepidae</taxon>
        <taxon>Ranatrinae</taxon>
        <taxon>Ranatra</taxon>
    </lineage>
</organism>
<evidence type="ECO:0000313" key="1">
    <source>
        <dbReference type="EMBL" id="KAL1130446.1"/>
    </source>
</evidence>
<reference evidence="1 2" key="1">
    <citation type="submission" date="2024-07" db="EMBL/GenBank/DDBJ databases">
        <title>Chromosome-level genome assembly of the water stick insect Ranatra chinensis (Heteroptera: Nepidae).</title>
        <authorList>
            <person name="Liu X."/>
        </authorList>
    </citation>
    <scope>NUCLEOTIDE SEQUENCE [LARGE SCALE GENOMIC DNA]</scope>
    <source>
        <strain evidence="1">Cailab_2021Rc</strain>
        <tissue evidence="1">Muscle</tissue>
    </source>
</reference>
<evidence type="ECO:0000313" key="2">
    <source>
        <dbReference type="Proteomes" id="UP001558652"/>
    </source>
</evidence>
<dbReference type="EMBL" id="JBFDAA010000007">
    <property type="protein sequence ID" value="KAL1130446.1"/>
    <property type="molecule type" value="Genomic_DNA"/>
</dbReference>
<name>A0ABD0YGW8_9HEMI</name>
<dbReference type="Proteomes" id="UP001558652">
    <property type="component" value="Unassembled WGS sequence"/>
</dbReference>
<gene>
    <name evidence="1" type="ORF">AAG570_011694</name>
</gene>
<sequence>MRLRSVVEEDLGGNMLHSNQDDELKTILRTIKKKNNKEEHGNSFTFVDFKAAFDFVLGNLTSEHRAGKSDEKMEISLAGSSHTGYPRQAGDEFECATPFPLLGYRMSAETRMPDYFPREHIALT</sequence>
<protein>
    <submittedName>
        <fullName evidence="1">Uncharacterized protein</fullName>
    </submittedName>
</protein>